<evidence type="ECO:0000313" key="2">
    <source>
        <dbReference type="EMBL" id="MDX8414759.1"/>
    </source>
</evidence>
<sequence>MKKIIGAVLILSIALAGIQSFAADKTKDEKETAKKGKSELKIDKEALKKKVRTMPNGDTFVGFIPMSKAFCVNFPRALDSYTAYLMPWIDLKEIDGIIAEKTGDSNPANNPQNFLKAVNGAMAKYACRLKKIPTTEVVIKQRIQAGIPLYWFCWEDDNIWGYMGVRTLERKSAKPEEWKKLVAQKLYKPNFSQLKIRRNSSFLVLGYNAQTGEIAISPANNDASIIWITAQEMKKQDVMLIEASW</sequence>
<feature type="chain" id="PRO_5045332475" evidence="1">
    <location>
        <begin position="23"/>
        <end position="245"/>
    </location>
</feature>
<evidence type="ECO:0000313" key="3">
    <source>
        <dbReference type="Proteomes" id="UP001275932"/>
    </source>
</evidence>
<protein>
    <submittedName>
        <fullName evidence="2">Uncharacterized protein</fullName>
    </submittedName>
</protein>
<gene>
    <name evidence="2" type="ORF">MOX91_00975</name>
</gene>
<comment type="caution">
    <text evidence="2">The sequence shown here is derived from an EMBL/GenBank/DDBJ whole genome shotgun (WGS) entry which is preliminary data.</text>
</comment>
<dbReference type="RefSeq" id="WP_370396208.1">
    <property type="nucleotide sequence ID" value="NZ_JALBUT010000001.1"/>
</dbReference>
<name>A0ABU4WEY3_9BACT</name>
<dbReference type="EMBL" id="JALBUT010000001">
    <property type="protein sequence ID" value="MDX8414759.1"/>
    <property type="molecule type" value="Genomic_DNA"/>
</dbReference>
<dbReference type="Proteomes" id="UP001275932">
    <property type="component" value="Unassembled WGS sequence"/>
</dbReference>
<keyword evidence="1" id="KW-0732">Signal</keyword>
<proteinExistence type="predicted"/>
<evidence type="ECO:0000256" key="1">
    <source>
        <dbReference type="SAM" id="SignalP"/>
    </source>
</evidence>
<reference evidence="2 3" key="1">
    <citation type="submission" date="2022-03" db="EMBL/GenBank/DDBJ databases">
        <title>Novel taxa within the pig intestine.</title>
        <authorList>
            <person name="Wylensek D."/>
            <person name="Bishof K."/>
            <person name="Afrizal A."/>
            <person name="Clavel T."/>
        </authorList>
    </citation>
    <scope>NUCLEOTIDE SEQUENCE [LARGE SCALE GENOMIC DNA]</scope>
    <source>
        <strain evidence="2 3">CLA-KB-P66</strain>
    </source>
</reference>
<keyword evidence="3" id="KW-1185">Reference proteome</keyword>
<organism evidence="2 3">
    <name type="scientific">Intestinicryptomonas porci</name>
    <dbReference type="NCBI Taxonomy" id="2926320"/>
    <lineage>
        <taxon>Bacteria</taxon>
        <taxon>Pseudomonadati</taxon>
        <taxon>Verrucomicrobiota</taxon>
        <taxon>Opitutia</taxon>
        <taxon>Opitutales</taxon>
        <taxon>Intestinicryptomonaceae</taxon>
        <taxon>Intestinicryptomonas</taxon>
    </lineage>
</organism>
<feature type="signal peptide" evidence="1">
    <location>
        <begin position="1"/>
        <end position="22"/>
    </location>
</feature>
<accession>A0ABU4WEY3</accession>